<proteinExistence type="predicted"/>
<gene>
    <name evidence="3" type="ORF">EHS25_002503</name>
</gene>
<evidence type="ECO:0000313" key="3">
    <source>
        <dbReference type="EMBL" id="RSH89391.1"/>
    </source>
</evidence>
<dbReference type="PANTHER" id="PTHR32100">
    <property type="entry name" value="OMEGA-6 FATTY ACID DESATURASE, CHLOROPLASTIC"/>
    <property type="match status" value="1"/>
</dbReference>
<feature type="transmembrane region" description="Helical" evidence="1">
    <location>
        <begin position="216"/>
        <end position="236"/>
    </location>
</feature>
<keyword evidence="4" id="KW-1185">Reference proteome</keyword>
<dbReference type="Pfam" id="PF00487">
    <property type="entry name" value="FA_desaturase"/>
    <property type="match status" value="1"/>
</dbReference>
<feature type="transmembrane region" description="Helical" evidence="1">
    <location>
        <begin position="263"/>
        <end position="282"/>
    </location>
</feature>
<dbReference type="GO" id="GO:0006629">
    <property type="term" value="P:lipid metabolic process"/>
    <property type="evidence" value="ECO:0007669"/>
    <property type="project" value="InterPro"/>
</dbReference>
<evidence type="ECO:0000256" key="1">
    <source>
        <dbReference type="SAM" id="Phobius"/>
    </source>
</evidence>
<dbReference type="OrthoDB" id="1461976at2759"/>
<feature type="transmembrane region" description="Helical" evidence="1">
    <location>
        <begin position="63"/>
        <end position="82"/>
    </location>
</feature>
<reference evidence="3 4" key="1">
    <citation type="submission" date="2018-11" db="EMBL/GenBank/DDBJ databases">
        <title>Genome sequence of Saitozyma podzolica DSM 27192.</title>
        <authorList>
            <person name="Aliyu H."/>
            <person name="Gorte O."/>
            <person name="Ochsenreither K."/>
        </authorList>
    </citation>
    <scope>NUCLEOTIDE SEQUENCE [LARGE SCALE GENOMIC DNA]</scope>
    <source>
        <strain evidence="3 4">DSM 27192</strain>
    </source>
</reference>
<keyword evidence="1" id="KW-1133">Transmembrane helix</keyword>
<dbReference type="Proteomes" id="UP000279259">
    <property type="component" value="Unassembled WGS sequence"/>
</dbReference>
<feature type="transmembrane region" description="Helical" evidence="1">
    <location>
        <begin position="102"/>
        <end position="121"/>
    </location>
</feature>
<feature type="domain" description="Fatty acid desaturase" evidence="2">
    <location>
        <begin position="107"/>
        <end position="388"/>
    </location>
</feature>
<organism evidence="3 4">
    <name type="scientific">Saitozyma podzolica</name>
    <dbReference type="NCBI Taxonomy" id="1890683"/>
    <lineage>
        <taxon>Eukaryota</taxon>
        <taxon>Fungi</taxon>
        <taxon>Dikarya</taxon>
        <taxon>Basidiomycota</taxon>
        <taxon>Agaricomycotina</taxon>
        <taxon>Tremellomycetes</taxon>
        <taxon>Tremellales</taxon>
        <taxon>Trimorphomycetaceae</taxon>
        <taxon>Saitozyma</taxon>
    </lineage>
</organism>
<name>A0A427YDZ2_9TREE</name>
<keyword evidence="1" id="KW-0812">Transmembrane</keyword>
<protein>
    <recommendedName>
        <fullName evidence="2">Fatty acid desaturase domain-containing protein</fullName>
    </recommendedName>
</protein>
<dbReference type="GO" id="GO:0016491">
    <property type="term" value="F:oxidoreductase activity"/>
    <property type="evidence" value="ECO:0007669"/>
    <property type="project" value="InterPro"/>
</dbReference>
<dbReference type="InterPro" id="IPR005804">
    <property type="entry name" value="FA_desaturase_dom"/>
</dbReference>
<evidence type="ECO:0000259" key="2">
    <source>
        <dbReference type="Pfam" id="PF00487"/>
    </source>
</evidence>
<accession>A0A427YDZ2</accession>
<dbReference type="AlphaFoldDB" id="A0A427YDZ2"/>
<sequence>MSAVRQRQASPAAQQVKDQLLREAEEKEVAEGQKFIVPNFTVKQLLDAIPAHCFHRSALRSSLYVIQDFVLLCIFAYLAYQIDPFLAKFDLSTPAYWAARASLYFTYQVAAGLVGTGVWILGHECGHQAFSPSKRINNAVGFVLHSFVLVPYHAWRISHGRHHAATGHMTRDEVFVPKTRKELGYPEIKEEGEVLGINVSEFRQQELREALAESPIGILWGLFLHQIFGWPLYLFFNASGQLHYPKTTNHFSPSAIIFKPLHYWQIIASNLGLVAAISALTYWSYMRSFTEMMVIYGIPYLWVNHWLVMITFLQHTDPILPHYSASKWTFARGALATIDRNLLGPIGPYITHGICETHVAHHISSKIPHYNAWEATEALKNFLGPHYHKSDESMFTAFYRCYRDCIFVEDGQDVVFYKNASGMAQRVPVEEGGNISDSGIDMTESK</sequence>
<dbReference type="STRING" id="1890683.A0A427YDZ2"/>
<keyword evidence="1" id="KW-0472">Membrane</keyword>
<dbReference type="EMBL" id="RSCD01000014">
    <property type="protein sequence ID" value="RSH89391.1"/>
    <property type="molecule type" value="Genomic_DNA"/>
</dbReference>
<evidence type="ECO:0000313" key="4">
    <source>
        <dbReference type="Proteomes" id="UP000279259"/>
    </source>
</evidence>
<dbReference type="InterPro" id="IPR012171">
    <property type="entry name" value="Fatty_acid_desaturase"/>
</dbReference>
<comment type="caution">
    <text evidence="3">The sequence shown here is derived from an EMBL/GenBank/DDBJ whole genome shotgun (WGS) entry which is preliminary data.</text>
</comment>
<dbReference type="CDD" id="cd03507">
    <property type="entry name" value="Delta12-FADS-like"/>
    <property type="match status" value="1"/>
</dbReference>